<protein>
    <submittedName>
        <fullName evidence="2">Uncharacterized protein</fullName>
    </submittedName>
</protein>
<feature type="transmembrane region" description="Helical" evidence="1">
    <location>
        <begin position="158"/>
        <end position="178"/>
    </location>
</feature>
<dbReference type="PANTHER" id="PTHR31930:SF4">
    <property type="entry name" value="ABC TRANSMEMBRANE TYPE-1 DOMAIN-CONTAINING PROTEIN"/>
    <property type="match status" value="1"/>
</dbReference>
<feature type="transmembrane region" description="Helical" evidence="1">
    <location>
        <begin position="222"/>
        <end position="247"/>
    </location>
</feature>
<evidence type="ECO:0000256" key="1">
    <source>
        <dbReference type="SAM" id="Phobius"/>
    </source>
</evidence>
<feature type="transmembrane region" description="Helical" evidence="1">
    <location>
        <begin position="619"/>
        <end position="639"/>
    </location>
</feature>
<feature type="transmembrane region" description="Helical" evidence="1">
    <location>
        <begin position="253"/>
        <end position="274"/>
    </location>
</feature>
<feature type="transmembrane region" description="Helical" evidence="1">
    <location>
        <begin position="384"/>
        <end position="401"/>
    </location>
</feature>
<feature type="transmembrane region" description="Helical" evidence="1">
    <location>
        <begin position="476"/>
        <end position="497"/>
    </location>
</feature>
<feature type="transmembrane region" description="Helical" evidence="1">
    <location>
        <begin position="422"/>
        <end position="440"/>
    </location>
</feature>
<dbReference type="AlphaFoldDB" id="A0AAE8ZZ52"/>
<name>A0AAE8ZZ52_CAEBR</name>
<dbReference type="PANTHER" id="PTHR31930">
    <property type="entry name" value="SERPENTINE RECEPTOR, CLASS R"/>
    <property type="match status" value="1"/>
</dbReference>
<keyword evidence="1" id="KW-0472">Membrane</keyword>
<feature type="transmembrane region" description="Helical" evidence="1">
    <location>
        <begin position="509"/>
        <end position="535"/>
    </location>
</feature>
<feature type="transmembrane region" description="Helical" evidence="1">
    <location>
        <begin position="64"/>
        <end position="85"/>
    </location>
</feature>
<gene>
    <name evidence="2" type="ORF">L3Y34_007581</name>
</gene>
<evidence type="ECO:0000313" key="2">
    <source>
        <dbReference type="EMBL" id="ULT88471.1"/>
    </source>
</evidence>
<dbReference type="Proteomes" id="UP000827892">
    <property type="component" value="Chromosome V"/>
</dbReference>
<feature type="transmembrane region" description="Helical" evidence="1">
    <location>
        <begin position="325"/>
        <end position="350"/>
    </location>
</feature>
<evidence type="ECO:0000313" key="3">
    <source>
        <dbReference type="Proteomes" id="UP000827892"/>
    </source>
</evidence>
<keyword evidence="1" id="KW-0812">Transmembrane</keyword>
<sequence>MFESKSEVVKIPPGTFCIQVPEIKEPITFGKFLGPLGFLVPFTGLDCSVVALSKVDPRYKLRAWISQLFALILIAVIVFRCYTFFQLKLSVNSMSLEWAESGMIAFMGVQSVECAYCIFSWTRRDFISSHLEKLEEVRQLRIKDNEKLDNYSTAHFKILGWTTIWTVIVMAHAVACAVQEKVILKLAEAQKKKNLANSDLISRFSNRQCELIDWVRNANKSVGGYTCTTPISLFNSCIMAVYVFFSFHDNLPFIQAVILNINVFATLFMTYFSLKPVCNVQFQLQHTSRILMKSREFEKSNDSDVINTYHVMIDRSLRHTARLRVLGGIPIYPTTFNIAMFFIPNLGILLSFVKKSLHSYGITGLDCRVIALAQNNPNLRIRSIITRIVALAVIALIFFRCGMIFKAEGPAMSLTWAESNMFAFMGIHAIVCAFCIFGWSKNEFVPLHISRLNKVRALRVKESREIDDYSSVHRKAFIWSAFWFLALLSHAIASAATHKILISGKPVIAPLYIAMPFLTLLSCFIVTHCLIYYFLVHVSLKREIEYFNVELDEAKQEKRLHDPITLMDFSHRQAELFRLVAKANESLGSYVQVAPMFCFNSCINAVYIASGFTDDLPSVFFAILLFNLFAVLAISFMTLRPAGNVQFHLGDTARVLMDSEEFEKSVDSEVFKGYQVMINRSLKHNVYIRVLGAIPIYPTAVNLAMFLFPNLGNLLALVKKVLVNHGVQV</sequence>
<reference evidence="2 3" key="1">
    <citation type="submission" date="2022-02" db="EMBL/GenBank/DDBJ databases">
        <title>Chromosome-level reference genomes for two strains of Caenorhabditis briggsae: an improved platform for comparative genomics.</title>
        <authorList>
            <person name="Stevens L."/>
            <person name="Andersen E.C."/>
        </authorList>
    </citation>
    <scope>NUCLEOTIDE SEQUENCE [LARGE SCALE GENOMIC DNA]</scope>
    <source>
        <strain evidence="2">QX1410_ONT</strain>
        <tissue evidence="2">Whole-organism</tissue>
    </source>
</reference>
<keyword evidence="1" id="KW-1133">Transmembrane helix</keyword>
<accession>A0AAE8ZZ52</accession>
<organism evidence="2 3">
    <name type="scientific">Caenorhabditis briggsae</name>
    <dbReference type="NCBI Taxonomy" id="6238"/>
    <lineage>
        <taxon>Eukaryota</taxon>
        <taxon>Metazoa</taxon>
        <taxon>Ecdysozoa</taxon>
        <taxon>Nematoda</taxon>
        <taxon>Chromadorea</taxon>
        <taxon>Rhabditida</taxon>
        <taxon>Rhabditina</taxon>
        <taxon>Rhabditomorpha</taxon>
        <taxon>Rhabditoidea</taxon>
        <taxon>Rhabditidae</taxon>
        <taxon>Peloderinae</taxon>
        <taxon>Caenorhabditis</taxon>
    </lineage>
</organism>
<dbReference type="InterPro" id="IPR004950">
    <property type="entry name" value="DUF267_CAE_spp"/>
</dbReference>
<feature type="transmembrane region" description="Helical" evidence="1">
    <location>
        <begin position="686"/>
        <end position="708"/>
    </location>
</feature>
<dbReference type="EMBL" id="CP090895">
    <property type="protein sequence ID" value="ULT88471.1"/>
    <property type="molecule type" value="Genomic_DNA"/>
</dbReference>
<dbReference type="Pfam" id="PF03268">
    <property type="entry name" value="DUF267"/>
    <property type="match status" value="3"/>
</dbReference>
<proteinExistence type="predicted"/>